<keyword evidence="3" id="KW-1185">Reference proteome</keyword>
<dbReference type="InParanoid" id="A0A316YN16"/>
<reference evidence="2 3" key="1">
    <citation type="journal article" date="2018" name="Mol. Biol. Evol.">
        <title>Broad Genomic Sampling Reveals a Smut Pathogenic Ancestry of the Fungal Clade Ustilaginomycotina.</title>
        <authorList>
            <person name="Kijpornyongpan T."/>
            <person name="Mondo S.J."/>
            <person name="Barry K."/>
            <person name="Sandor L."/>
            <person name="Lee J."/>
            <person name="Lipzen A."/>
            <person name="Pangilinan J."/>
            <person name="LaButti K."/>
            <person name="Hainaut M."/>
            <person name="Henrissat B."/>
            <person name="Grigoriev I.V."/>
            <person name="Spatafora J.W."/>
            <person name="Aime M.C."/>
        </authorList>
    </citation>
    <scope>NUCLEOTIDE SEQUENCE [LARGE SCALE GENOMIC DNA]</scope>
    <source>
        <strain evidence="2 3">MCA 4198</strain>
    </source>
</reference>
<name>A0A316YN16_9BASI</name>
<dbReference type="RefSeq" id="XP_025376343.1">
    <property type="nucleotide sequence ID" value="XM_025522040.1"/>
</dbReference>
<evidence type="ECO:0000313" key="2">
    <source>
        <dbReference type="EMBL" id="PWN89145.1"/>
    </source>
</evidence>
<feature type="compositionally biased region" description="Low complexity" evidence="1">
    <location>
        <begin position="61"/>
        <end position="72"/>
    </location>
</feature>
<sequence length="436" mass="47990">MPSNQYRPLTKPYPKGSAHKDQVATLNRGLTIFAAVYLVVAFLSTLTQPSTSRISSPHLPSFSTSPHGSSSSRCNPFLQPGFVAPLPSGLSTYHTFDPSCAAPLLLPTLLSHLPSSPYAKSSIPPKQAIDPTLLASGLSNKTVVLIGDRVDQALVEHFCSLAGHVVDRVDARHPWAERLAPGSFSEESPLAHYCYVPEYDFFLTSVYHYGADQSFFFRGKPAWSATSTFEERVEKVIVPYLETTTKSFPASPTLPPPRTTAAARAPALVVLSSSFWDLAKFAQQDIDNLHSLVQDLDEERLLQWRSRHVDMLASLHRTFPRSQLAWRSLHAPASSERATVEWWTGTQKDTDAAKNHPLFHLNRIVQLNSALKSALYPHGDDVVRGSNRANRIPAGVRDLDWGNIMLGQDHRMADPVTPALNPGGSIFAEMLLGQLV</sequence>
<evidence type="ECO:0000313" key="3">
    <source>
        <dbReference type="Proteomes" id="UP000245768"/>
    </source>
</evidence>
<dbReference type="AlphaFoldDB" id="A0A316YN16"/>
<accession>A0A316YN16</accession>
<dbReference type="Proteomes" id="UP000245768">
    <property type="component" value="Unassembled WGS sequence"/>
</dbReference>
<dbReference type="OrthoDB" id="2588793at2759"/>
<feature type="region of interest" description="Disordered" evidence="1">
    <location>
        <begin position="50"/>
        <end position="73"/>
    </location>
</feature>
<gene>
    <name evidence="2" type="ORF">FA10DRAFT_267741</name>
</gene>
<dbReference type="GeneID" id="37043956"/>
<organism evidence="2 3">
    <name type="scientific">Acaromyces ingoldii</name>
    <dbReference type="NCBI Taxonomy" id="215250"/>
    <lineage>
        <taxon>Eukaryota</taxon>
        <taxon>Fungi</taxon>
        <taxon>Dikarya</taxon>
        <taxon>Basidiomycota</taxon>
        <taxon>Ustilaginomycotina</taxon>
        <taxon>Exobasidiomycetes</taxon>
        <taxon>Exobasidiales</taxon>
        <taxon>Cryptobasidiaceae</taxon>
        <taxon>Acaromyces</taxon>
    </lineage>
</organism>
<evidence type="ECO:0000256" key="1">
    <source>
        <dbReference type="SAM" id="MobiDB-lite"/>
    </source>
</evidence>
<protein>
    <submittedName>
        <fullName evidence="2">Uncharacterized protein</fullName>
    </submittedName>
</protein>
<dbReference type="STRING" id="215250.A0A316YN16"/>
<proteinExistence type="predicted"/>
<dbReference type="EMBL" id="KZ819637">
    <property type="protein sequence ID" value="PWN89145.1"/>
    <property type="molecule type" value="Genomic_DNA"/>
</dbReference>